<dbReference type="SUPFAM" id="SSF52058">
    <property type="entry name" value="L domain-like"/>
    <property type="match status" value="1"/>
</dbReference>
<dbReference type="InterPro" id="IPR053211">
    <property type="entry name" value="DNA_repair-toleration"/>
</dbReference>
<evidence type="ECO:0000256" key="2">
    <source>
        <dbReference type="ARBA" id="ARBA00022729"/>
    </source>
</evidence>
<dbReference type="PANTHER" id="PTHR48060">
    <property type="entry name" value="DNA DAMAGE-REPAIR/TOLERATION PROTEIN DRT100"/>
    <property type="match status" value="1"/>
</dbReference>
<proteinExistence type="predicted"/>
<evidence type="ECO:0000256" key="1">
    <source>
        <dbReference type="ARBA" id="ARBA00022614"/>
    </source>
</evidence>
<gene>
    <name evidence="7" type="primary">LOC111020280</name>
</gene>
<keyword evidence="2 4" id="KW-0732">Signal</keyword>
<name>A0A6J1DF92_MOMCH</name>
<feature type="signal peptide" evidence="4">
    <location>
        <begin position="1"/>
        <end position="19"/>
    </location>
</feature>
<evidence type="ECO:0000256" key="4">
    <source>
        <dbReference type="SAM" id="SignalP"/>
    </source>
</evidence>
<protein>
    <submittedName>
        <fullName evidence="7">DNA damage-repair/toleration protein DRT100-like</fullName>
    </submittedName>
</protein>
<evidence type="ECO:0000313" key="7">
    <source>
        <dbReference type="RefSeq" id="XP_022152588.1"/>
    </source>
</evidence>
<keyword evidence="3" id="KW-0677">Repeat</keyword>
<feature type="chain" id="PRO_5026754455" evidence="4">
    <location>
        <begin position="20"/>
        <end position="181"/>
    </location>
</feature>
<dbReference type="GeneID" id="111020280"/>
<keyword evidence="6" id="KW-1185">Reference proteome</keyword>
<evidence type="ECO:0000256" key="3">
    <source>
        <dbReference type="ARBA" id="ARBA00022737"/>
    </source>
</evidence>
<keyword evidence="1" id="KW-0433">Leucine-rich repeat</keyword>
<dbReference type="InterPro" id="IPR032675">
    <property type="entry name" value="LRR_dom_sf"/>
</dbReference>
<dbReference type="InterPro" id="IPR013210">
    <property type="entry name" value="LRR_N_plant-typ"/>
</dbReference>
<accession>A0A6J1DF92</accession>
<dbReference type="PANTHER" id="PTHR48060:SF7">
    <property type="entry name" value="DNA DAMAGE-REPAIR_TOLERATION PROTEIN DRT100"/>
    <property type="match status" value="1"/>
</dbReference>
<dbReference type="AlphaFoldDB" id="A0A6J1DF92"/>
<feature type="domain" description="Leucine-rich repeat-containing N-terminal plant-type" evidence="5">
    <location>
        <begin position="22"/>
        <end position="61"/>
    </location>
</feature>
<dbReference type="RefSeq" id="XP_022152588.1">
    <property type="nucleotide sequence ID" value="XM_022296896.1"/>
</dbReference>
<reference evidence="7" key="1">
    <citation type="submission" date="2025-08" db="UniProtKB">
        <authorList>
            <consortium name="RefSeq"/>
        </authorList>
    </citation>
    <scope>IDENTIFICATION</scope>
    <source>
        <strain evidence="7">OHB3-1</strain>
    </source>
</reference>
<dbReference type="Gene3D" id="3.80.10.10">
    <property type="entry name" value="Ribonuclease Inhibitor"/>
    <property type="match status" value="2"/>
</dbReference>
<organism evidence="6 7">
    <name type="scientific">Momordica charantia</name>
    <name type="common">Bitter gourd</name>
    <name type="synonym">Balsam pear</name>
    <dbReference type="NCBI Taxonomy" id="3673"/>
    <lineage>
        <taxon>Eukaryota</taxon>
        <taxon>Viridiplantae</taxon>
        <taxon>Streptophyta</taxon>
        <taxon>Embryophyta</taxon>
        <taxon>Tracheophyta</taxon>
        <taxon>Spermatophyta</taxon>
        <taxon>Magnoliopsida</taxon>
        <taxon>eudicotyledons</taxon>
        <taxon>Gunneridae</taxon>
        <taxon>Pentapetalae</taxon>
        <taxon>rosids</taxon>
        <taxon>fabids</taxon>
        <taxon>Cucurbitales</taxon>
        <taxon>Cucurbitaceae</taxon>
        <taxon>Momordiceae</taxon>
        <taxon>Momordica</taxon>
    </lineage>
</organism>
<sequence>MRMLLRILLVVYLLAAVDACSPSERAALLAFRAALKEPYLGIFKSWAGNNCCAGWYGVSCDPTHKVTDISLRGHSEDPILAGRTGFMAGSLGVVNLSRNALEGQIPDVFSANSYFTEFDVSFNDLKGPIPKSLSSAQYIGLVDFSHNHLCGAIPIGPPFDHLEASSFTNNDCLCGTPLKRC</sequence>
<dbReference type="OrthoDB" id="676979at2759"/>
<evidence type="ECO:0000259" key="5">
    <source>
        <dbReference type="Pfam" id="PF08263"/>
    </source>
</evidence>
<dbReference type="Pfam" id="PF08263">
    <property type="entry name" value="LRRNT_2"/>
    <property type="match status" value="1"/>
</dbReference>
<evidence type="ECO:0000313" key="6">
    <source>
        <dbReference type="Proteomes" id="UP000504603"/>
    </source>
</evidence>
<dbReference type="KEGG" id="mcha:111020280"/>
<dbReference type="Proteomes" id="UP000504603">
    <property type="component" value="Unplaced"/>
</dbReference>